<dbReference type="PANTHER" id="PTHR33988">
    <property type="entry name" value="ENDORIBONUCLEASE MAZF-RELATED"/>
    <property type="match status" value="1"/>
</dbReference>
<protein>
    <recommendedName>
        <fullName evidence="5">mRNA interferase MazF</fullName>
    </recommendedName>
</protein>
<dbReference type="Pfam" id="PF02452">
    <property type="entry name" value="PemK_toxin"/>
    <property type="match status" value="1"/>
</dbReference>
<dbReference type="PANTHER" id="PTHR33988:SF2">
    <property type="entry name" value="ENDORIBONUCLEASE MAZF"/>
    <property type="match status" value="1"/>
</dbReference>
<evidence type="ECO:0008006" key="5">
    <source>
        <dbReference type="Google" id="ProtNLM"/>
    </source>
</evidence>
<dbReference type="GO" id="GO:0016075">
    <property type="term" value="P:rRNA catabolic process"/>
    <property type="evidence" value="ECO:0007669"/>
    <property type="project" value="TreeGrafter"/>
</dbReference>
<dbReference type="SUPFAM" id="SSF50118">
    <property type="entry name" value="Cell growth inhibitor/plasmid maintenance toxic component"/>
    <property type="match status" value="1"/>
</dbReference>
<evidence type="ECO:0000313" key="4">
    <source>
        <dbReference type="Proteomes" id="UP000616114"/>
    </source>
</evidence>
<dbReference type="Gene3D" id="2.30.30.110">
    <property type="match status" value="1"/>
</dbReference>
<name>A0A8J2U069_9MICO</name>
<reference evidence="3" key="1">
    <citation type="journal article" date="2014" name="Int. J. Syst. Evol. Microbiol.">
        <title>Complete genome sequence of Corynebacterium casei LMG S-19264T (=DSM 44701T), isolated from a smear-ripened cheese.</title>
        <authorList>
            <consortium name="US DOE Joint Genome Institute (JGI-PGF)"/>
            <person name="Walter F."/>
            <person name="Albersmeier A."/>
            <person name="Kalinowski J."/>
            <person name="Ruckert C."/>
        </authorList>
    </citation>
    <scope>NUCLEOTIDE SEQUENCE</scope>
    <source>
        <strain evidence="3">CGMCC 1.12785</strain>
    </source>
</reference>
<dbReference type="RefSeq" id="WP_188551524.1">
    <property type="nucleotide sequence ID" value="NZ_BMFY01000014.1"/>
</dbReference>
<reference evidence="3" key="2">
    <citation type="submission" date="2020-09" db="EMBL/GenBank/DDBJ databases">
        <authorList>
            <person name="Sun Q."/>
            <person name="Zhou Y."/>
        </authorList>
    </citation>
    <scope>NUCLEOTIDE SEQUENCE</scope>
    <source>
        <strain evidence="3">CGMCC 1.12785</strain>
    </source>
</reference>
<dbReference type="Proteomes" id="UP000616114">
    <property type="component" value="Unassembled WGS sequence"/>
</dbReference>
<dbReference type="GO" id="GO:0004521">
    <property type="term" value="F:RNA endonuclease activity"/>
    <property type="evidence" value="ECO:0007669"/>
    <property type="project" value="TreeGrafter"/>
</dbReference>
<comment type="caution">
    <text evidence="3">The sequence shown here is derived from an EMBL/GenBank/DDBJ whole genome shotgun (WGS) entry which is preliminary data.</text>
</comment>
<dbReference type="InterPro" id="IPR011067">
    <property type="entry name" value="Plasmid_toxin/cell-grow_inhib"/>
</dbReference>
<evidence type="ECO:0000256" key="1">
    <source>
        <dbReference type="ARBA" id="ARBA00007521"/>
    </source>
</evidence>
<comment type="similarity">
    <text evidence="1">Belongs to the PemK/MazF family.</text>
</comment>
<keyword evidence="2" id="KW-1277">Toxin-antitoxin system</keyword>
<dbReference type="GO" id="GO:0003677">
    <property type="term" value="F:DNA binding"/>
    <property type="evidence" value="ECO:0007669"/>
    <property type="project" value="InterPro"/>
</dbReference>
<keyword evidence="4" id="KW-1185">Reference proteome</keyword>
<gene>
    <name evidence="3" type="ORF">GCM10011333_27980</name>
</gene>
<evidence type="ECO:0000313" key="3">
    <source>
        <dbReference type="EMBL" id="GGA23367.1"/>
    </source>
</evidence>
<dbReference type="GO" id="GO:0006402">
    <property type="term" value="P:mRNA catabolic process"/>
    <property type="evidence" value="ECO:0007669"/>
    <property type="project" value="TreeGrafter"/>
</dbReference>
<organism evidence="3 4">
    <name type="scientific">Sediminivirga luteola</name>
    <dbReference type="NCBI Taxonomy" id="1774748"/>
    <lineage>
        <taxon>Bacteria</taxon>
        <taxon>Bacillati</taxon>
        <taxon>Actinomycetota</taxon>
        <taxon>Actinomycetes</taxon>
        <taxon>Micrococcales</taxon>
        <taxon>Brevibacteriaceae</taxon>
        <taxon>Sediminivirga</taxon>
    </lineage>
</organism>
<evidence type="ECO:0000256" key="2">
    <source>
        <dbReference type="ARBA" id="ARBA00022649"/>
    </source>
</evidence>
<accession>A0A8J2U069</accession>
<dbReference type="AlphaFoldDB" id="A0A8J2U069"/>
<proteinExistence type="inferred from homology"/>
<dbReference type="EMBL" id="BMFY01000014">
    <property type="protein sequence ID" value="GGA23367.1"/>
    <property type="molecule type" value="Genomic_DNA"/>
</dbReference>
<dbReference type="InterPro" id="IPR003477">
    <property type="entry name" value="PemK-like"/>
</dbReference>
<sequence>MATEGRLAPGEIWWAWMGEPEGREQGGRRPVVVISGPTYLRTVDTLVMVAPITTTSRGWLNHTPIEGDTSVAGYAMSEQARTVSRSRLKTRAGRVSPACLAKIRRWVWDFLVE</sequence>